<dbReference type="PANTHER" id="PTHR46586">
    <property type="entry name" value="ANKYRIN REPEAT-CONTAINING PROTEIN"/>
    <property type="match status" value="1"/>
</dbReference>
<dbReference type="AlphaFoldDB" id="A0A6G0X9I2"/>
<dbReference type="SUPFAM" id="SSF48403">
    <property type="entry name" value="Ankyrin repeat"/>
    <property type="match status" value="1"/>
</dbReference>
<dbReference type="EMBL" id="VJMJ01000088">
    <property type="protein sequence ID" value="KAF0736631.1"/>
    <property type="molecule type" value="Genomic_DNA"/>
</dbReference>
<dbReference type="PANTHER" id="PTHR46586:SF3">
    <property type="entry name" value="ANKYRIN REPEAT-CONTAINING PROTEIN"/>
    <property type="match status" value="1"/>
</dbReference>
<dbReference type="InterPro" id="IPR036770">
    <property type="entry name" value="Ankyrin_rpt-contain_sf"/>
</dbReference>
<evidence type="ECO:0000313" key="2">
    <source>
        <dbReference type="Proteomes" id="UP000481153"/>
    </source>
</evidence>
<accession>A0A6G0X9I2</accession>
<dbReference type="InterPro" id="IPR052050">
    <property type="entry name" value="SecEffector_AnkRepeat"/>
</dbReference>
<dbReference type="Proteomes" id="UP000481153">
    <property type="component" value="Unassembled WGS sequence"/>
</dbReference>
<gene>
    <name evidence="1" type="ORF">Ae201684_007081</name>
</gene>
<sequence length="230" mass="26081">MLRVFLSRDLLHGICQFQDGIYYDMLPLCDLGIPDCEDEMASRREFDRIDEVLTNWYDVNDGLAGVPLLIQCLPRLSPVLVVHAVNYGHLHIVKYLHEKLDVVASCQYKLLDLAAASGRIKVLEYLHSLEHAGCSREAMDLAAKNGHLSVVQFLHNHRHEGCTIRALNGAAMNGHMAVVLYLYKMRSEGCLRGAMNLAYIVGHLDVYNYLNKQLKLLKRCRCQQCPAQVF</sequence>
<dbReference type="Pfam" id="PF13637">
    <property type="entry name" value="Ank_4"/>
    <property type="match status" value="1"/>
</dbReference>
<organism evidence="1 2">
    <name type="scientific">Aphanomyces euteiches</name>
    <dbReference type="NCBI Taxonomy" id="100861"/>
    <lineage>
        <taxon>Eukaryota</taxon>
        <taxon>Sar</taxon>
        <taxon>Stramenopiles</taxon>
        <taxon>Oomycota</taxon>
        <taxon>Saprolegniomycetes</taxon>
        <taxon>Saprolegniales</taxon>
        <taxon>Verrucalvaceae</taxon>
        <taxon>Aphanomyces</taxon>
    </lineage>
</organism>
<comment type="caution">
    <text evidence="1">The sequence shown here is derived from an EMBL/GenBank/DDBJ whole genome shotgun (WGS) entry which is preliminary data.</text>
</comment>
<keyword evidence="2" id="KW-1185">Reference proteome</keyword>
<reference evidence="1 2" key="1">
    <citation type="submission" date="2019-07" db="EMBL/GenBank/DDBJ databases">
        <title>Genomics analysis of Aphanomyces spp. identifies a new class of oomycete effector associated with host adaptation.</title>
        <authorList>
            <person name="Gaulin E."/>
        </authorList>
    </citation>
    <scope>NUCLEOTIDE SEQUENCE [LARGE SCALE GENOMIC DNA]</scope>
    <source>
        <strain evidence="1 2">ATCC 201684</strain>
    </source>
</reference>
<proteinExistence type="predicted"/>
<dbReference type="Gene3D" id="1.25.40.20">
    <property type="entry name" value="Ankyrin repeat-containing domain"/>
    <property type="match status" value="1"/>
</dbReference>
<dbReference type="VEuPathDB" id="FungiDB:AeMF1_018304"/>
<protein>
    <submittedName>
        <fullName evidence="1">Uncharacterized protein</fullName>
    </submittedName>
</protein>
<evidence type="ECO:0000313" key="1">
    <source>
        <dbReference type="EMBL" id="KAF0736631.1"/>
    </source>
</evidence>
<dbReference type="InterPro" id="IPR002110">
    <property type="entry name" value="Ankyrin_rpt"/>
</dbReference>
<name>A0A6G0X9I2_9STRA</name>